<dbReference type="OrthoDB" id="9807255at2"/>
<dbReference type="AlphaFoldDB" id="A0A3S8ZRU1"/>
<reference evidence="1 2" key="1">
    <citation type="submission" date="2018-12" db="EMBL/GenBank/DDBJ databases">
        <title>Complete genome sequence of Iodobacter sp. H11R3.</title>
        <authorList>
            <person name="Bae J.-W."/>
        </authorList>
    </citation>
    <scope>NUCLEOTIDE SEQUENCE [LARGE SCALE GENOMIC DNA]</scope>
    <source>
        <strain evidence="1 2">H11R3</strain>
    </source>
</reference>
<protein>
    <submittedName>
        <fullName evidence="1">Uncharacterized protein</fullName>
    </submittedName>
</protein>
<dbReference type="Proteomes" id="UP000282438">
    <property type="component" value="Chromosome"/>
</dbReference>
<dbReference type="KEGG" id="iod:EJO50_06660"/>
<accession>A0A3S8ZRU1</accession>
<evidence type="ECO:0000313" key="1">
    <source>
        <dbReference type="EMBL" id="AZN36188.1"/>
    </source>
</evidence>
<name>A0A3S8ZRU1_9NEIS</name>
<dbReference type="RefSeq" id="WP_125972629.1">
    <property type="nucleotide sequence ID" value="NZ_CP034433.1"/>
</dbReference>
<gene>
    <name evidence="1" type="ORF">EJO50_06660</name>
</gene>
<dbReference type="EMBL" id="CP034433">
    <property type="protein sequence ID" value="AZN36188.1"/>
    <property type="molecule type" value="Genomic_DNA"/>
</dbReference>
<keyword evidence="2" id="KW-1185">Reference proteome</keyword>
<sequence length="65" mass="6677">MFTIEEIEALALGARWVAGRADTGLGDAANQALSKIAAILPVELRLELDNAALLVGPSPYPAGSS</sequence>
<proteinExistence type="predicted"/>
<evidence type="ECO:0000313" key="2">
    <source>
        <dbReference type="Proteomes" id="UP000282438"/>
    </source>
</evidence>
<organism evidence="1 2">
    <name type="scientific">Iodobacter ciconiae</name>
    <dbReference type="NCBI Taxonomy" id="2496266"/>
    <lineage>
        <taxon>Bacteria</taxon>
        <taxon>Pseudomonadati</taxon>
        <taxon>Pseudomonadota</taxon>
        <taxon>Betaproteobacteria</taxon>
        <taxon>Neisseriales</taxon>
        <taxon>Chitinibacteraceae</taxon>
        <taxon>Iodobacter</taxon>
    </lineage>
</organism>